<name>A0A5B8Z137_CYTDA</name>
<keyword evidence="2" id="KW-1185">Reference proteome</keyword>
<gene>
    <name evidence="1" type="ORF">FSZ17_04975</name>
</gene>
<dbReference type="AlphaFoldDB" id="A0A5B8Z137"/>
<dbReference type="OrthoDB" id="4194413at2"/>
<evidence type="ECO:0000313" key="2">
    <source>
        <dbReference type="Proteomes" id="UP000321555"/>
    </source>
</evidence>
<proteinExistence type="predicted"/>
<evidence type="ECO:0000313" key="1">
    <source>
        <dbReference type="EMBL" id="QED46680.1"/>
    </source>
</evidence>
<dbReference type="KEGG" id="bda:FSZ17_04975"/>
<protein>
    <submittedName>
        <fullName evidence="1">Uncharacterized protein</fullName>
    </submittedName>
</protein>
<accession>A0A5B8Z137</accession>
<dbReference type="RefSeq" id="WP_057775990.1">
    <property type="nucleotide sequence ID" value="NZ_CP042593.1"/>
</dbReference>
<dbReference type="EMBL" id="CP042593">
    <property type="protein sequence ID" value="QED46680.1"/>
    <property type="molecule type" value="Genomic_DNA"/>
</dbReference>
<organism evidence="1 2">
    <name type="scientific">Cytobacillus dafuensis</name>
    <name type="common">Bacillus dafuensis</name>
    <dbReference type="NCBI Taxonomy" id="1742359"/>
    <lineage>
        <taxon>Bacteria</taxon>
        <taxon>Bacillati</taxon>
        <taxon>Bacillota</taxon>
        <taxon>Bacilli</taxon>
        <taxon>Bacillales</taxon>
        <taxon>Bacillaceae</taxon>
        <taxon>Cytobacillus</taxon>
    </lineage>
</organism>
<sequence length="131" mass="15288">MNNYHPYYQNYINPYYQNGTSGQRDLSAIELVNPDIIQTREGRIVDYTHFTITDAKGYEKKLNMKGANPRVMPWTRVFVSIAELDGNNNPFIGLASMEVHNVVPYEDYIIVRGYIGWEKNLKARLSIHWMN</sequence>
<reference evidence="2" key="1">
    <citation type="submission" date="2019-08" db="EMBL/GenBank/DDBJ databases">
        <authorList>
            <person name="Zheng X."/>
        </authorList>
    </citation>
    <scope>NUCLEOTIDE SEQUENCE [LARGE SCALE GENOMIC DNA]</scope>
    <source>
        <strain evidence="2">FJAT-25496</strain>
    </source>
</reference>
<dbReference type="Proteomes" id="UP000321555">
    <property type="component" value="Chromosome"/>
</dbReference>